<protein>
    <submittedName>
        <fullName evidence="2">Uncharacterized protein</fullName>
    </submittedName>
</protein>
<reference evidence="2 3" key="1">
    <citation type="submission" date="2020-07" db="EMBL/GenBank/DDBJ databases">
        <title>Comparative genomics of pyrophilous fungi reveals a link between fire events and developmental genes.</title>
        <authorList>
            <consortium name="DOE Joint Genome Institute"/>
            <person name="Steindorff A.S."/>
            <person name="Carver A."/>
            <person name="Calhoun S."/>
            <person name="Stillman K."/>
            <person name="Liu H."/>
            <person name="Lipzen A."/>
            <person name="Pangilinan J."/>
            <person name="Labutti K."/>
            <person name="Bruns T.D."/>
            <person name="Grigoriev I.V."/>
        </authorList>
    </citation>
    <scope>NUCLEOTIDE SEQUENCE [LARGE SCALE GENOMIC DNA]</scope>
    <source>
        <strain evidence="2 3">CBS 144469</strain>
    </source>
</reference>
<dbReference type="Proteomes" id="UP000521943">
    <property type="component" value="Unassembled WGS sequence"/>
</dbReference>
<evidence type="ECO:0000313" key="3">
    <source>
        <dbReference type="Proteomes" id="UP000521943"/>
    </source>
</evidence>
<organism evidence="2 3">
    <name type="scientific">Ephemerocybe angulata</name>
    <dbReference type="NCBI Taxonomy" id="980116"/>
    <lineage>
        <taxon>Eukaryota</taxon>
        <taxon>Fungi</taxon>
        <taxon>Dikarya</taxon>
        <taxon>Basidiomycota</taxon>
        <taxon>Agaricomycotina</taxon>
        <taxon>Agaricomycetes</taxon>
        <taxon>Agaricomycetidae</taxon>
        <taxon>Agaricales</taxon>
        <taxon>Agaricineae</taxon>
        <taxon>Psathyrellaceae</taxon>
        <taxon>Ephemerocybe</taxon>
    </lineage>
</organism>
<evidence type="ECO:0000256" key="1">
    <source>
        <dbReference type="SAM" id="MobiDB-lite"/>
    </source>
</evidence>
<proteinExistence type="predicted"/>
<keyword evidence="3" id="KW-1185">Reference proteome</keyword>
<feature type="region of interest" description="Disordered" evidence="1">
    <location>
        <begin position="29"/>
        <end position="107"/>
    </location>
</feature>
<sequence>MSQPVSNDPAIVMPRVRFRSLDAMTAHILATSSNTRTETTAQQPGARGHEASAPADAGPSRSKSGSEPDAPTSRSVAGGSGDGNLAGPPHPTRATNGESGTPIAQDGRRGAFDVELALRGSYNVSLVLSTVDQANELDRRIGDEWAVQFLAIDSERVIILLGRDENHVDAITSLVNITPAGREVLGSNNDSDLLVSDDSESDTTIESGDKEPPRNAVAGQNDRHIDNNPAFDEGLPDLPEREERDLAVEGHI</sequence>
<feature type="region of interest" description="Disordered" evidence="1">
    <location>
        <begin position="186"/>
        <end position="252"/>
    </location>
</feature>
<dbReference type="EMBL" id="JACGCI010000125">
    <property type="protein sequence ID" value="KAF6744222.1"/>
    <property type="molecule type" value="Genomic_DNA"/>
</dbReference>
<comment type="caution">
    <text evidence="2">The sequence shown here is derived from an EMBL/GenBank/DDBJ whole genome shotgun (WGS) entry which is preliminary data.</text>
</comment>
<feature type="compositionally biased region" description="Basic and acidic residues" evidence="1">
    <location>
        <begin position="238"/>
        <end position="252"/>
    </location>
</feature>
<name>A0A8H6HDM9_9AGAR</name>
<accession>A0A8H6HDM9</accession>
<feature type="compositionally biased region" description="Polar residues" evidence="1">
    <location>
        <begin position="30"/>
        <end position="43"/>
    </location>
</feature>
<evidence type="ECO:0000313" key="2">
    <source>
        <dbReference type="EMBL" id="KAF6744222.1"/>
    </source>
</evidence>
<gene>
    <name evidence="2" type="ORF">DFP72DRAFT_1078927</name>
</gene>
<dbReference type="AlphaFoldDB" id="A0A8H6HDM9"/>